<dbReference type="EMBL" id="CALTRL010001521">
    <property type="protein sequence ID" value="CAH7672881.1"/>
    <property type="molecule type" value="Genomic_DNA"/>
</dbReference>
<evidence type="ECO:0000313" key="2">
    <source>
        <dbReference type="EMBL" id="CAH7672881.1"/>
    </source>
</evidence>
<reference evidence="2" key="1">
    <citation type="submission" date="2022-06" db="EMBL/GenBank/DDBJ databases">
        <authorList>
            <consortium name="SYNGENTA / RWTH Aachen University"/>
        </authorList>
    </citation>
    <scope>NUCLEOTIDE SEQUENCE</scope>
</reference>
<organism evidence="2 3">
    <name type="scientific">Phakopsora pachyrhizi</name>
    <name type="common">Asian soybean rust disease fungus</name>
    <dbReference type="NCBI Taxonomy" id="170000"/>
    <lineage>
        <taxon>Eukaryota</taxon>
        <taxon>Fungi</taxon>
        <taxon>Dikarya</taxon>
        <taxon>Basidiomycota</taxon>
        <taxon>Pucciniomycotina</taxon>
        <taxon>Pucciniomycetes</taxon>
        <taxon>Pucciniales</taxon>
        <taxon>Phakopsoraceae</taxon>
        <taxon>Phakopsora</taxon>
    </lineage>
</organism>
<name>A0AAV0AVM8_PHAPC</name>
<gene>
    <name evidence="2" type="ORF">PPACK8108_LOCUS7716</name>
</gene>
<protein>
    <submittedName>
        <fullName evidence="2">Uncharacterized protein</fullName>
    </submittedName>
</protein>
<accession>A0AAV0AVM8</accession>
<dbReference type="AlphaFoldDB" id="A0AAV0AVM8"/>
<sequence>MEEQTRWVQGLNLQRDRMGLRKDFEDDDFIVGGECKLEPGDMSFDKTSWVAYKDANKVFSNSAHQKIEDSLSKGQEEISLRKLSNGYPIQSAQEDPRETQSKQCLSDNEHKRWDKSYQNGARDLSLKTNLEASLLVTLSLAKLYVGDTKYLLVSDGSGNKNLENHWWREFDSLASVMVGVVEWISAPGAVIGAIKGYQRSRSGFRQPMRGMEYEQRWKDMEPRHRLELFIIGQSEDWNSTVNAPRGQISFFKAHGGYGSVRTPHLEDGGDERVKTDKDRKRTIKGLKDKEGKIKDKDRIKIIKGLKDMEGKIKE</sequence>
<comment type="caution">
    <text evidence="2">The sequence shown here is derived from an EMBL/GenBank/DDBJ whole genome shotgun (WGS) entry which is preliminary data.</text>
</comment>
<evidence type="ECO:0000256" key="1">
    <source>
        <dbReference type="SAM" id="MobiDB-lite"/>
    </source>
</evidence>
<evidence type="ECO:0000313" key="3">
    <source>
        <dbReference type="Proteomes" id="UP001153365"/>
    </source>
</evidence>
<dbReference type="Proteomes" id="UP001153365">
    <property type="component" value="Unassembled WGS sequence"/>
</dbReference>
<keyword evidence="3" id="KW-1185">Reference proteome</keyword>
<feature type="region of interest" description="Disordered" evidence="1">
    <location>
        <begin position="87"/>
        <end position="109"/>
    </location>
</feature>
<proteinExistence type="predicted"/>